<dbReference type="PROSITE" id="PS51471">
    <property type="entry name" value="FE2OG_OXY"/>
    <property type="match status" value="1"/>
</dbReference>
<reference evidence="3 4" key="1">
    <citation type="submission" date="2024-05" db="EMBL/GenBank/DDBJ databases">
        <title>Sphingomonas sp. HF-S3 16S ribosomal RNA gene Genome sequencing and assembly.</title>
        <authorList>
            <person name="Lee H."/>
        </authorList>
    </citation>
    <scope>NUCLEOTIDE SEQUENCE [LARGE SCALE GENOMIC DNA]</scope>
    <source>
        <strain evidence="3 4">HF-S3</strain>
    </source>
</reference>
<organism evidence="3 4">
    <name type="scientific">Sphingomonas rustica</name>
    <dbReference type="NCBI Taxonomy" id="3103142"/>
    <lineage>
        <taxon>Bacteria</taxon>
        <taxon>Pseudomonadati</taxon>
        <taxon>Pseudomonadota</taxon>
        <taxon>Alphaproteobacteria</taxon>
        <taxon>Sphingomonadales</taxon>
        <taxon>Sphingomonadaceae</taxon>
        <taxon>Sphingomonas</taxon>
    </lineage>
</organism>
<dbReference type="SUPFAM" id="SSF51197">
    <property type="entry name" value="Clavaminate synthase-like"/>
    <property type="match status" value="1"/>
</dbReference>
<evidence type="ECO:0000313" key="3">
    <source>
        <dbReference type="EMBL" id="MEN3746551.1"/>
    </source>
</evidence>
<gene>
    <name evidence="3" type="ORF">TPR58_05185</name>
</gene>
<keyword evidence="1" id="KW-0560">Oxidoreductase</keyword>
<dbReference type="RefSeq" id="WP_346245640.1">
    <property type="nucleotide sequence ID" value="NZ_JBDIZK010000002.1"/>
</dbReference>
<dbReference type="Pfam" id="PF05721">
    <property type="entry name" value="PhyH"/>
    <property type="match status" value="1"/>
</dbReference>
<keyword evidence="1" id="KW-0479">Metal-binding</keyword>
<dbReference type="EMBL" id="JBDIZK010000002">
    <property type="protein sequence ID" value="MEN3746551.1"/>
    <property type="molecule type" value="Genomic_DNA"/>
</dbReference>
<evidence type="ECO:0000313" key="4">
    <source>
        <dbReference type="Proteomes" id="UP001427805"/>
    </source>
</evidence>
<dbReference type="InterPro" id="IPR008775">
    <property type="entry name" value="Phytyl_CoA_dOase-like"/>
</dbReference>
<dbReference type="Proteomes" id="UP001427805">
    <property type="component" value="Unassembled WGS sequence"/>
</dbReference>
<feature type="domain" description="Fe2OG dioxygenase" evidence="2">
    <location>
        <begin position="93"/>
        <end position="212"/>
    </location>
</feature>
<dbReference type="PANTHER" id="PTHR20883">
    <property type="entry name" value="PHYTANOYL-COA DIOXYGENASE DOMAIN CONTAINING 1"/>
    <property type="match status" value="1"/>
</dbReference>
<keyword evidence="3" id="KW-0223">Dioxygenase</keyword>
<sequence>MAAVRPRPDPQQSDFAAQGHCLIRAALPAETVEAAAGPFRAYVRDRHAGLNGFERSLGASATRTVFDLATAPSSIRELVCSPVLGRIAADALGVAAVRVLHFNGFYKPGGGMATPWHQDMGYIPLTCDAVVTLWLPLVPVTAEMGPLIFASGSHHDGALDLAGIDQRYPVSVNAPMQPGDLSLHSGWTAHRSEPNRSGRTREAVAISYFPDGARVRSAHGGPPMMASLLAEALAGIEPGSPARGDTVPLVYAHGGMPPFERDHGS</sequence>
<dbReference type="InterPro" id="IPR005123">
    <property type="entry name" value="Oxoglu/Fe-dep_dioxygenase_dom"/>
</dbReference>
<keyword evidence="1" id="KW-0408">Iron</keyword>
<comment type="caution">
    <text evidence="3">The sequence shown here is derived from an EMBL/GenBank/DDBJ whole genome shotgun (WGS) entry which is preliminary data.</text>
</comment>
<protein>
    <submittedName>
        <fullName evidence="3">Phytanoyl-CoA dioxygenase family protein</fullName>
    </submittedName>
</protein>
<name>A0ABV0B6Q5_9SPHN</name>
<dbReference type="PANTHER" id="PTHR20883:SF49">
    <property type="entry name" value="PHYTANOYL-COA DIOXYGENASE"/>
    <property type="match status" value="1"/>
</dbReference>
<dbReference type="Gene3D" id="2.60.120.620">
    <property type="entry name" value="q2cbj1_9rhob like domain"/>
    <property type="match status" value="1"/>
</dbReference>
<keyword evidence="4" id="KW-1185">Reference proteome</keyword>
<comment type="similarity">
    <text evidence="1">Belongs to the iron/ascorbate-dependent oxidoreductase family.</text>
</comment>
<dbReference type="GO" id="GO:0051213">
    <property type="term" value="F:dioxygenase activity"/>
    <property type="evidence" value="ECO:0007669"/>
    <property type="project" value="UniProtKB-KW"/>
</dbReference>
<evidence type="ECO:0000256" key="1">
    <source>
        <dbReference type="RuleBase" id="RU003682"/>
    </source>
</evidence>
<accession>A0ABV0B6Q5</accession>
<proteinExistence type="inferred from homology"/>
<evidence type="ECO:0000259" key="2">
    <source>
        <dbReference type="PROSITE" id="PS51471"/>
    </source>
</evidence>